<evidence type="ECO:0000256" key="2">
    <source>
        <dbReference type="ARBA" id="ARBA00022490"/>
    </source>
</evidence>
<dbReference type="InterPro" id="IPR007159">
    <property type="entry name" value="SpoVT-AbrB_dom"/>
</dbReference>
<keyword evidence="4 7" id="KW-0805">Transcription regulation</keyword>
<dbReference type="CDD" id="cd16320">
    <property type="entry name" value="MraZ_N"/>
    <property type="match status" value="1"/>
</dbReference>
<dbReference type="InterPro" id="IPR003444">
    <property type="entry name" value="MraZ"/>
</dbReference>
<comment type="similarity">
    <text evidence="7">Belongs to the MraZ family.</text>
</comment>
<keyword evidence="2 7" id="KW-0963">Cytoplasm</keyword>
<dbReference type="PANTHER" id="PTHR34701">
    <property type="entry name" value="TRANSCRIPTIONAL REGULATOR MRAZ"/>
    <property type="match status" value="1"/>
</dbReference>
<feature type="domain" description="SpoVT-AbrB" evidence="8">
    <location>
        <begin position="7"/>
        <end position="54"/>
    </location>
</feature>
<dbReference type="GO" id="GO:0009295">
    <property type="term" value="C:nucleoid"/>
    <property type="evidence" value="ECO:0007669"/>
    <property type="project" value="UniProtKB-SubCell"/>
</dbReference>
<dbReference type="AlphaFoldDB" id="A0AAW6TZY5"/>
<dbReference type="RefSeq" id="WP_349244789.1">
    <property type="nucleotide sequence ID" value="NZ_JASCXX010000010.1"/>
</dbReference>
<dbReference type="SUPFAM" id="SSF89447">
    <property type="entry name" value="AbrB/MazE/MraZ-like"/>
    <property type="match status" value="1"/>
</dbReference>
<dbReference type="GO" id="GO:0005737">
    <property type="term" value="C:cytoplasm"/>
    <property type="evidence" value="ECO:0007669"/>
    <property type="project" value="UniProtKB-UniRule"/>
</dbReference>
<gene>
    <name evidence="7" type="primary">mraZ</name>
    <name evidence="9" type="ORF">QJ522_10040</name>
</gene>
<evidence type="ECO:0000256" key="7">
    <source>
        <dbReference type="HAMAP-Rule" id="MF_01008"/>
    </source>
</evidence>
<dbReference type="PROSITE" id="PS51740">
    <property type="entry name" value="SPOVT_ABRB"/>
    <property type="match status" value="2"/>
</dbReference>
<keyword evidence="5 7" id="KW-0238">DNA-binding</keyword>
<evidence type="ECO:0000259" key="8">
    <source>
        <dbReference type="PROSITE" id="PS51740"/>
    </source>
</evidence>
<reference evidence="9" key="1">
    <citation type="submission" date="2023-05" db="EMBL/GenBank/DDBJ databases">
        <title>Anaerotaeda fermentans gen. nov., sp. nov., a novel anaerobic planctomycete of the new family within the order Sedimentisphaerales isolated from Taman Peninsula, Russia.</title>
        <authorList>
            <person name="Khomyakova M.A."/>
            <person name="Merkel A.Y."/>
            <person name="Slobodkin A.I."/>
        </authorList>
    </citation>
    <scope>NUCLEOTIDE SEQUENCE</scope>
    <source>
        <strain evidence="9">M17dextr</strain>
    </source>
</reference>
<dbReference type="CDD" id="cd16321">
    <property type="entry name" value="MraZ_C"/>
    <property type="match status" value="1"/>
</dbReference>
<evidence type="ECO:0000313" key="10">
    <source>
        <dbReference type="Proteomes" id="UP001431776"/>
    </source>
</evidence>
<dbReference type="EMBL" id="JASCXX010000010">
    <property type="protein sequence ID" value="MDI6449381.1"/>
    <property type="molecule type" value="Genomic_DNA"/>
</dbReference>
<dbReference type="GO" id="GO:2000143">
    <property type="term" value="P:negative regulation of DNA-templated transcription initiation"/>
    <property type="evidence" value="ECO:0007669"/>
    <property type="project" value="TreeGrafter"/>
</dbReference>
<evidence type="ECO:0000256" key="6">
    <source>
        <dbReference type="ARBA" id="ARBA00023163"/>
    </source>
</evidence>
<dbReference type="InterPro" id="IPR037914">
    <property type="entry name" value="SpoVT-AbrB_sf"/>
</dbReference>
<dbReference type="Proteomes" id="UP001431776">
    <property type="component" value="Unassembled WGS sequence"/>
</dbReference>
<comment type="caution">
    <text evidence="9">The sequence shown here is derived from an EMBL/GenBank/DDBJ whole genome shotgun (WGS) entry which is preliminary data.</text>
</comment>
<evidence type="ECO:0000256" key="5">
    <source>
        <dbReference type="ARBA" id="ARBA00023125"/>
    </source>
</evidence>
<organism evidence="9 10">
    <name type="scientific">Anaerobaca lacustris</name>
    <dbReference type="NCBI Taxonomy" id="3044600"/>
    <lineage>
        <taxon>Bacteria</taxon>
        <taxon>Pseudomonadati</taxon>
        <taxon>Planctomycetota</taxon>
        <taxon>Phycisphaerae</taxon>
        <taxon>Sedimentisphaerales</taxon>
        <taxon>Anaerobacaceae</taxon>
        <taxon>Anaerobaca</taxon>
    </lineage>
</organism>
<evidence type="ECO:0000256" key="1">
    <source>
        <dbReference type="ARBA" id="ARBA00013860"/>
    </source>
</evidence>
<accession>A0AAW6TZY5</accession>
<comment type="subunit">
    <text evidence="7">Forms oligomers.</text>
</comment>
<protein>
    <recommendedName>
        <fullName evidence="1 7">Transcriptional regulator MraZ</fullName>
    </recommendedName>
</protein>
<evidence type="ECO:0000313" key="9">
    <source>
        <dbReference type="EMBL" id="MDI6449381.1"/>
    </source>
</evidence>
<name>A0AAW6TZY5_9BACT</name>
<keyword evidence="10" id="KW-1185">Reference proteome</keyword>
<dbReference type="PANTHER" id="PTHR34701:SF1">
    <property type="entry name" value="TRANSCRIPTIONAL REGULATOR MRAZ"/>
    <property type="match status" value="1"/>
</dbReference>
<evidence type="ECO:0000256" key="3">
    <source>
        <dbReference type="ARBA" id="ARBA00022737"/>
    </source>
</evidence>
<sequence>MLLLTGEYQHVVDGKGRVLVSNKLRNQIDADEHGSNFYLVLGANGVLCLYPERYFEQIVLSVAPGATAPDEAVAFERISFALASKIELDGQGRILLSDKLRKRAGLKDDITLVGVRDHIELWNSEDWEQYLSDHMGQYQKQMTQARQFVLQKQHKEL</sequence>
<dbReference type="InterPro" id="IPR020603">
    <property type="entry name" value="MraZ_dom"/>
</dbReference>
<dbReference type="InterPro" id="IPR035644">
    <property type="entry name" value="MraZ_C"/>
</dbReference>
<proteinExistence type="inferred from homology"/>
<dbReference type="HAMAP" id="MF_01008">
    <property type="entry name" value="MraZ"/>
    <property type="match status" value="1"/>
</dbReference>
<keyword evidence="3" id="KW-0677">Repeat</keyword>
<dbReference type="GO" id="GO:0003700">
    <property type="term" value="F:DNA-binding transcription factor activity"/>
    <property type="evidence" value="ECO:0007669"/>
    <property type="project" value="UniProtKB-UniRule"/>
</dbReference>
<dbReference type="Gene3D" id="3.40.1550.20">
    <property type="entry name" value="Transcriptional regulator MraZ domain"/>
    <property type="match status" value="1"/>
</dbReference>
<comment type="subcellular location">
    <subcellularLocation>
        <location evidence="7">Cytoplasm</location>
        <location evidence="7">Nucleoid</location>
    </subcellularLocation>
</comment>
<dbReference type="InterPro" id="IPR038619">
    <property type="entry name" value="MraZ_sf"/>
</dbReference>
<dbReference type="Pfam" id="PF02381">
    <property type="entry name" value="MraZ"/>
    <property type="match status" value="2"/>
</dbReference>
<keyword evidence="6 7" id="KW-0804">Transcription</keyword>
<dbReference type="GO" id="GO:0000976">
    <property type="term" value="F:transcription cis-regulatory region binding"/>
    <property type="evidence" value="ECO:0007669"/>
    <property type="project" value="TreeGrafter"/>
</dbReference>
<feature type="domain" description="SpoVT-AbrB" evidence="8">
    <location>
        <begin position="83"/>
        <end position="126"/>
    </location>
</feature>
<dbReference type="InterPro" id="IPR035642">
    <property type="entry name" value="MraZ_N"/>
</dbReference>
<evidence type="ECO:0000256" key="4">
    <source>
        <dbReference type="ARBA" id="ARBA00023015"/>
    </source>
</evidence>